<evidence type="ECO:0000313" key="3">
    <source>
        <dbReference type="EMBL" id="MED4402556.1"/>
    </source>
</evidence>
<dbReference type="EMBL" id="JARTFS010000012">
    <property type="protein sequence ID" value="MED4402556.1"/>
    <property type="molecule type" value="Genomic_DNA"/>
</dbReference>
<dbReference type="EC" id="3.1.3.48" evidence="3"/>
<dbReference type="InterPro" id="IPR026893">
    <property type="entry name" value="Tyr/Ser_Pase_IphP-type"/>
</dbReference>
<keyword evidence="4" id="KW-1185">Reference proteome</keyword>
<dbReference type="PANTHER" id="PTHR31126:SF1">
    <property type="entry name" value="TYROSINE SPECIFIC PROTEIN PHOSPHATASES DOMAIN-CONTAINING PROTEIN"/>
    <property type="match status" value="1"/>
</dbReference>
<name>A0ABU6NZU4_9BACI</name>
<dbReference type="Gene3D" id="3.90.190.10">
    <property type="entry name" value="Protein tyrosine phosphatase superfamily"/>
    <property type="match status" value="1"/>
</dbReference>
<evidence type="ECO:0000259" key="2">
    <source>
        <dbReference type="PROSITE" id="PS50056"/>
    </source>
</evidence>
<comment type="similarity">
    <text evidence="1">Belongs to the protein-tyrosine phosphatase family.</text>
</comment>
<evidence type="ECO:0000256" key="1">
    <source>
        <dbReference type="ARBA" id="ARBA00009580"/>
    </source>
</evidence>
<dbReference type="Pfam" id="PF13350">
    <property type="entry name" value="Y_phosphatase3"/>
    <property type="match status" value="1"/>
</dbReference>
<feature type="domain" description="Tyrosine specific protein phosphatases" evidence="2">
    <location>
        <begin position="129"/>
        <end position="160"/>
    </location>
</feature>
<protein>
    <submittedName>
        <fullName evidence="3">Tyrosine-protein phosphatase</fullName>
        <ecNumber evidence="3">3.1.3.48</ecNumber>
    </submittedName>
</protein>
<keyword evidence="3" id="KW-0378">Hydrolase</keyword>
<comment type="caution">
    <text evidence="3">The sequence shown here is derived from an EMBL/GenBank/DDBJ whole genome shotgun (WGS) entry which is preliminary data.</text>
</comment>
<dbReference type="InterPro" id="IPR000387">
    <property type="entry name" value="Tyr_Pase_dom"/>
</dbReference>
<reference evidence="3 4" key="1">
    <citation type="submission" date="2023-03" db="EMBL/GenBank/DDBJ databases">
        <title>Bacillus Genome Sequencing.</title>
        <authorList>
            <person name="Dunlap C."/>
        </authorList>
    </citation>
    <scope>NUCLEOTIDE SEQUENCE [LARGE SCALE GENOMIC DNA]</scope>
    <source>
        <strain evidence="3 4">NRS-1717</strain>
    </source>
</reference>
<dbReference type="PROSITE" id="PS50056">
    <property type="entry name" value="TYR_PHOSPHATASE_2"/>
    <property type="match status" value="1"/>
</dbReference>
<evidence type="ECO:0000313" key="4">
    <source>
        <dbReference type="Proteomes" id="UP001342826"/>
    </source>
</evidence>
<dbReference type="PANTHER" id="PTHR31126">
    <property type="entry name" value="TYROSINE-PROTEIN PHOSPHATASE"/>
    <property type="match status" value="1"/>
</dbReference>
<dbReference type="InterPro" id="IPR016130">
    <property type="entry name" value="Tyr_Pase_AS"/>
</dbReference>
<sequence length="253" mass="29813">MNQFDKLYNFRDIGGYRTKDGSYMKSGVLFRSDQLSKLSESDIEKLKQLGIKLICDLRTQKEHQSKPAKMRTNDTLKIVNIPIQQYETQDANRMKLLSFLFRKSGEEQFDHFIRDYYRRITFERTSQVNEILSLVAEKKNLPAIIHCTAGKDRTGIISAIIQLLVGVPYEKVQEDYLLTNQYYGPRLSQFIKVMRWVKVSAERTKYILEAKPEYLDEVYNDMLRQYGSIETYLSEACQIDRCMIDRLKNQLLE</sequence>
<gene>
    <name evidence="3" type="ORF">P9271_14660</name>
</gene>
<proteinExistence type="inferred from homology"/>
<dbReference type="Proteomes" id="UP001342826">
    <property type="component" value="Unassembled WGS sequence"/>
</dbReference>
<dbReference type="SUPFAM" id="SSF52799">
    <property type="entry name" value="(Phosphotyrosine protein) phosphatases II"/>
    <property type="match status" value="1"/>
</dbReference>
<organism evidence="3 4">
    <name type="scientific">Metabacillus fastidiosus</name>
    <dbReference type="NCBI Taxonomy" id="1458"/>
    <lineage>
        <taxon>Bacteria</taxon>
        <taxon>Bacillati</taxon>
        <taxon>Bacillota</taxon>
        <taxon>Bacilli</taxon>
        <taxon>Bacillales</taxon>
        <taxon>Bacillaceae</taxon>
        <taxon>Metabacillus</taxon>
    </lineage>
</organism>
<dbReference type="InterPro" id="IPR029021">
    <property type="entry name" value="Prot-tyrosine_phosphatase-like"/>
</dbReference>
<accession>A0ABU6NZU4</accession>
<dbReference type="GO" id="GO:0004725">
    <property type="term" value="F:protein tyrosine phosphatase activity"/>
    <property type="evidence" value="ECO:0007669"/>
    <property type="project" value="UniProtKB-EC"/>
</dbReference>
<dbReference type="PROSITE" id="PS00383">
    <property type="entry name" value="TYR_PHOSPHATASE_1"/>
    <property type="match status" value="1"/>
</dbReference>
<dbReference type="RefSeq" id="WP_328015457.1">
    <property type="nucleotide sequence ID" value="NZ_JARTFS010000012.1"/>
</dbReference>